<dbReference type="InterPro" id="IPR049176">
    <property type="entry name" value="COG5_N"/>
</dbReference>
<evidence type="ECO:0000256" key="3">
    <source>
        <dbReference type="ARBA" id="ARBA00023034"/>
    </source>
</evidence>
<dbReference type="GeneID" id="63854390"/>
<comment type="caution">
    <text evidence="7">The sequence shown here is derived from an EMBL/GenBank/DDBJ whole genome shotgun (WGS) entry which is preliminary data.</text>
</comment>
<name>A0A9P4GDC0_9PLEO</name>
<dbReference type="GO" id="GO:0000139">
    <property type="term" value="C:Golgi membrane"/>
    <property type="evidence" value="ECO:0007669"/>
    <property type="project" value="UniProtKB-SubCell"/>
</dbReference>
<dbReference type="GO" id="GO:0006891">
    <property type="term" value="P:intra-Golgi vesicle-mediated transport"/>
    <property type="evidence" value="ECO:0007669"/>
    <property type="project" value="InterPro"/>
</dbReference>
<dbReference type="Proteomes" id="UP000800039">
    <property type="component" value="Unassembled WGS sequence"/>
</dbReference>
<sequence length="446" mass="48801">MSTDDAPSYIDYEAFLDPDFSATSFANTLVLATNNASDTPLDLSTPLSRVLFDVQEVDTHIDTLTTKSALPLLEHTRDSAESSVRILQEVEGQVASLTESYKTLEKEVIERYDVAEQARVTAERLCETVKLGRAVARCFMLGRQLEVRMSELGGVGSAKKEDHRAMVRSADTILSLRQIFAASKPGEEGQGLDRVMMVNTLKNELVNPGERSISSRAQQVVKEFSMSSLLSSSGSTPASTFAQTEDTKSRTTSALLTLYLLSPTSAKTTLDTFEPALMLNALQDYLQTQLKSSLASLARALGQLPTLDRTLLEISARCQNIVALQSLLEAIKPPPHPLLNSTTTADAQTWPNFLQPVLHALDTSSLPSYFWRSLASNLSPRVQELMQRGGVSARTLRSNKDRVKDMVRESVNRGSQLPGALSTKGVTFTWEREAAVMVGSILGQIK</sequence>
<reference evidence="7" key="1">
    <citation type="submission" date="2020-01" db="EMBL/GenBank/DDBJ databases">
        <authorList>
            <consortium name="DOE Joint Genome Institute"/>
            <person name="Haridas S."/>
            <person name="Albert R."/>
            <person name="Binder M."/>
            <person name="Bloem J."/>
            <person name="Labutti K."/>
            <person name="Salamov A."/>
            <person name="Andreopoulos B."/>
            <person name="Baker S.E."/>
            <person name="Barry K."/>
            <person name="Bills G."/>
            <person name="Bluhm B.H."/>
            <person name="Cannon C."/>
            <person name="Castanera R."/>
            <person name="Culley D.E."/>
            <person name="Daum C."/>
            <person name="Ezra D."/>
            <person name="Gonzalez J.B."/>
            <person name="Henrissat B."/>
            <person name="Kuo A."/>
            <person name="Liang C."/>
            <person name="Lipzen A."/>
            <person name="Lutzoni F."/>
            <person name="Magnuson J."/>
            <person name="Mondo S."/>
            <person name="Nolan M."/>
            <person name="Ohm R."/>
            <person name="Pangilinan J."/>
            <person name="Park H.-J."/>
            <person name="Ramirez L."/>
            <person name="Alfaro M."/>
            <person name="Sun H."/>
            <person name="Tritt A."/>
            <person name="Yoshinaga Y."/>
            <person name="Zwiers L.-H."/>
            <person name="Turgeon B.G."/>
            <person name="Goodwin S.B."/>
            <person name="Spatafora J.W."/>
            <person name="Crous P.W."/>
            <person name="Grigoriev I.V."/>
        </authorList>
    </citation>
    <scope>NUCLEOTIDE SEQUENCE</scope>
    <source>
        <strain evidence="7">CBS 394.84</strain>
    </source>
</reference>
<dbReference type="PANTHER" id="PTHR13228">
    <property type="entry name" value="CONSERVED OLIGOMERIC GOLGI COMPLEX COMPONENT 5"/>
    <property type="match status" value="1"/>
</dbReference>
<accession>A0A9P4GDC0</accession>
<comment type="subcellular location">
    <subcellularLocation>
        <location evidence="1">Golgi apparatus membrane</location>
        <topology evidence="1">Peripheral membrane protein</topology>
    </subcellularLocation>
</comment>
<dbReference type="AlphaFoldDB" id="A0A9P4GDC0"/>
<evidence type="ECO:0000256" key="1">
    <source>
        <dbReference type="ARBA" id="ARBA00004395"/>
    </source>
</evidence>
<evidence type="ECO:0000313" key="8">
    <source>
        <dbReference type="Proteomes" id="UP000800039"/>
    </source>
</evidence>
<evidence type="ECO:0000259" key="5">
    <source>
        <dbReference type="Pfam" id="PF10392"/>
    </source>
</evidence>
<dbReference type="InterPro" id="IPR048485">
    <property type="entry name" value="COG5_helical"/>
</dbReference>
<dbReference type="InterPro" id="IPR019465">
    <property type="entry name" value="Cog5"/>
</dbReference>
<dbReference type="OrthoDB" id="18786at2759"/>
<feature type="domain" description="Conserved oligomeric Golgi complex subunit 5 helical" evidence="6">
    <location>
        <begin position="211"/>
        <end position="410"/>
    </location>
</feature>
<dbReference type="RefSeq" id="XP_040786401.1">
    <property type="nucleotide sequence ID" value="XM_040937140.1"/>
</dbReference>
<gene>
    <name evidence="7" type="ORF">K460DRAFT_408163</name>
</gene>
<evidence type="ECO:0000256" key="2">
    <source>
        <dbReference type="ARBA" id="ARBA00020974"/>
    </source>
</evidence>
<dbReference type="GO" id="GO:0017119">
    <property type="term" value="C:Golgi transport complex"/>
    <property type="evidence" value="ECO:0007669"/>
    <property type="project" value="InterPro"/>
</dbReference>
<organism evidence="7 8">
    <name type="scientific">Cucurbitaria berberidis CBS 394.84</name>
    <dbReference type="NCBI Taxonomy" id="1168544"/>
    <lineage>
        <taxon>Eukaryota</taxon>
        <taxon>Fungi</taxon>
        <taxon>Dikarya</taxon>
        <taxon>Ascomycota</taxon>
        <taxon>Pezizomycotina</taxon>
        <taxon>Dothideomycetes</taxon>
        <taxon>Pleosporomycetidae</taxon>
        <taxon>Pleosporales</taxon>
        <taxon>Pleosporineae</taxon>
        <taxon>Cucurbitariaceae</taxon>
        <taxon>Cucurbitaria</taxon>
    </lineage>
</organism>
<evidence type="ECO:0000256" key="4">
    <source>
        <dbReference type="ARBA" id="ARBA00023136"/>
    </source>
</evidence>
<evidence type="ECO:0000259" key="6">
    <source>
        <dbReference type="Pfam" id="PF20649"/>
    </source>
</evidence>
<dbReference type="Pfam" id="PF20649">
    <property type="entry name" value="COG5_C"/>
    <property type="match status" value="1"/>
</dbReference>
<proteinExistence type="predicted"/>
<keyword evidence="3" id="KW-0333">Golgi apparatus</keyword>
<keyword evidence="8" id="KW-1185">Reference proteome</keyword>
<dbReference type="EMBL" id="ML976617">
    <property type="protein sequence ID" value="KAF1843838.1"/>
    <property type="molecule type" value="Genomic_DNA"/>
</dbReference>
<dbReference type="Pfam" id="PF10392">
    <property type="entry name" value="COG5_N"/>
    <property type="match status" value="1"/>
</dbReference>
<evidence type="ECO:0000313" key="7">
    <source>
        <dbReference type="EMBL" id="KAF1843838.1"/>
    </source>
</evidence>
<feature type="domain" description="Conserved oligomeric Golgi complex subunit 5 N-terminal" evidence="5">
    <location>
        <begin position="13"/>
        <end position="145"/>
    </location>
</feature>
<dbReference type="PANTHER" id="PTHR13228:SF3">
    <property type="entry name" value="CONSERVED OLIGOMERIC GOLGI COMPLEX SUBUNIT 5"/>
    <property type="match status" value="1"/>
</dbReference>
<keyword evidence="4" id="KW-0472">Membrane</keyword>
<protein>
    <recommendedName>
        <fullName evidence="2">Conserved oligomeric Golgi complex subunit 5</fullName>
    </recommendedName>
</protein>